<reference evidence="1" key="1">
    <citation type="journal article" date="2014" name="Front. Microbiol.">
        <title>High frequency of phylogenetically diverse reductive dehalogenase-homologous genes in deep subseafloor sedimentary metagenomes.</title>
        <authorList>
            <person name="Kawai M."/>
            <person name="Futagami T."/>
            <person name="Toyoda A."/>
            <person name="Takaki Y."/>
            <person name="Nishi S."/>
            <person name="Hori S."/>
            <person name="Arai W."/>
            <person name="Tsubouchi T."/>
            <person name="Morono Y."/>
            <person name="Uchiyama I."/>
            <person name="Ito T."/>
            <person name="Fujiyama A."/>
            <person name="Inagaki F."/>
            <person name="Takami H."/>
        </authorList>
    </citation>
    <scope>NUCLEOTIDE SEQUENCE</scope>
    <source>
        <strain evidence="1">Expedition CK06-06</strain>
    </source>
</reference>
<sequence>ITPDDLDHEYLITDGNIFHGSMMLDQLFGARPLPELANYRTPVRNYYLCGSGTHPGGGVMGANGHNAAKAILADATGTAAPVRTSTGAGGRKAPWQQRVVGGLMSTRPGRWVGYRAARQPALRRVTAYAARVR</sequence>
<dbReference type="AlphaFoldDB" id="X1FRG5"/>
<dbReference type="PANTHER" id="PTHR10668:SF103">
    <property type="entry name" value="PYRIDINE NUCLEOTIDE-DISULFIDE OXIDOREDUCTASE DOMAIN-CONTAINING PROTEIN 2"/>
    <property type="match status" value="1"/>
</dbReference>
<dbReference type="EMBL" id="BARU01012940">
    <property type="protein sequence ID" value="GAH31944.1"/>
    <property type="molecule type" value="Genomic_DNA"/>
</dbReference>
<dbReference type="PANTHER" id="PTHR10668">
    <property type="entry name" value="PHYTOENE DEHYDROGENASE"/>
    <property type="match status" value="1"/>
</dbReference>
<protein>
    <recommendedName>
        <fullName evidence="2">Amine oxidase domain-containing protein</fullName>
    </recommendedName>
</protein>
<gene>
    <name evidence="1" type="ORF">S03H2_23618</name>
</gene>
<organism evidence="1">
    <name type="scientific">marine sediment metagenome</name>
    <dbReference type="NCBI Taxonomy" id="412755"/>
    <lineage>
        <taxon>unclassified sequences</taxon>
        <taxon>metagenomes</taxon>
        <taxon>ecological metagenomes</taxon>
    </lineage>
</organism>
<feature type="non-terminal residue" evidence="1">
    <location>
        <position position="1"/>
    </location>
</feature>
<accession>X1FRG5</accession>
<evidence type="ECO:0008006" key="2">
    <source>
        <dbReference type="Google" id="ProtNLM"/>
    </source>
</evidence>
<comment type="caution">
    <text evidence="1">The sequence shown here is derived from an EMBL/GenBank/DDBJ whole genome shotgun (WGS) entry which is preliminary data.</text>
</comment>
<name>X1FRG5_9ZZZZ</name>
<evidence type="ECO:0000313" key="1">
    <source>
        <dbReference type="EMBL" id="GAH31944.1"/>
    </source>
</evidence>
<proteinExistence type="predicted"/>